<accession>A0AB74DVH8</accession>
<proteinExistence type="predicted"/>
<protein>
    <submittedName>
        <fullName evidence="2">Uncharacterized protein</fullName>
    </submittedName>
</protein>
<comment type="caution">
    <text evidence="2">The sequence shown here is derived from an EMBL/GenBank/DDBJ whole genome shotgun (WGS) entry which is preliminary data.</text>
</comment>
<organism evidence="2 3">
    <name type="scientific">Streptococcus sanguinis</name>
    <dbReference type="NCBI Taxonomy" id="1305"/>
    <lineage>
        <taxon>Bacteria</taxon>
        <taxon>Bacillati</taxon>
        <taxon>Bacillota</taxon>
        <taxon>Bacilli</taxon>
        <taxon>Lactobacillales</taxon>
        <taxon>Streptococcaceae</taxon>
        <taxon>Streptococcus</taxon>
    </lineage>
</organism>
<evidence type="ECO:0000313" key="3">
    <source>
        <dbReference type="Proteomes" id="UP000280406"/>
    </source>
</evidence>
<evidence type="ECO:0000313" key="2">
    <source>
        <dbReference type="EMBL" id="RSI53536.1"/>
    </source>
</evidence>
<name>A0AB74DVH8_STRSA</name>
<dbReference type="AlphaFoldDB" id="A0AB74DVH8"/>
<feature type="coiled-coil region" evidence="1">
    <location>
        <begin position="137"/>
        <end position="164"/>
    </location>
</feature>
<evidence type="ECO:0000256" key="1">
    <source>
        <dbReference type="SAM" id="Coils"/>
    </source>
</evidence>
<reference evidence="2 3" key="1">
    <citation type="submission" date="2018-11" db="EMBL/GenBank/DDBJ databases">
        <title>Species Designations Belie Phenotypic and Genotypic Heterogeneity in Oral Streptococci.</title>
        <authorList>
            <person name="Velsko I."/>
        </authorList>
    </citation>
    <scope>NUCLEOTIDE SEQUENCE [LARGE SCALE GENOMIC DNA]</scope>
    <source>
        <strain evidence="2 3">BCC37</strain>
    </source>
</reference>
<sequence length="369" mass="43467">MFEYVSEKFLDNILEKVKDKYEVREVKKDISQFEESIIKQHKENPDFEPVSDFLKSRRVFETILENLLLNSEENYNDVLKEFEKDFIQENSDKSINLDLYIRIVEQFDHYIGQELNSHSSLSKVDLAREKKNKDDIISNNSREIENMKKTLEELVDLIKEMKQNKFILYKKESIVKNFRFTFPVFNELEYVVSSNYQYSFHLFNSFEFEGDFGENPTVYLIYSNDDNPIKFKTQEHGLQAENLSIMKLDNISDNGDSYKYIISMQSHYFSNNNSEFDIRPFVVVILGENNIGFITLTIVNKTFGGTTGNGAVVARLFGQAEFSPQARILLWPKKNDLLKNIKEPQTGKVFYLEKKDIEGILELEQYFRE</sequence>
<dbReference type="Proteomes" id="UP000280406">
    <property type="component" value="Unassembled WGS sequence"/>
</dbReference>
<dbReference type="EMBL" id="RJND01000002">
    <property type="protein sequence ID" value="RSI53536.1"/>
    <property type="molecule type" value="Genomic_DNA"/>
</dbReference>
<keyword evidence="1" id="KW-0175">Coiled coil</keyword>
<dbReference type="RefSeq" id="WP_125347914.1">
    <property type="nucleotide sequence ID" value="NZ_CP076615.1"/>
</dbReference>
<gene>
    <name evidence="2" type="ORF">D8869_03600</name>
</gene>